<reference evidence="1" key="2">
    <citation type="submission" date="2023-01" db="EMBL/GenBank/DDBJ databases">
        <authorList>
            <person name="Sun Q."/>
            <person name="Evtushenko L."/>
        </authorList>
    </citation>
    <scope>NUCLEOTIDE SEQUENCE</scope>
    <source>
        <strain evidence="1">VKM B-2789</strain>
    </source>
</reference>
<dbReference type="EMBL" id="BSFM01000006">
    <property type="protein sequence ID" value="GLK83194.1"/>
    <property type="molecule type" value="Genomic_DNA"/>
</dbReference>
<comment type="caution">
    <text evidence="1">The sequence shown here is derived from an EMBL/GenBank/DDBJ whole genome shotgun (WGS) entry which is preliminary data.</text>
</comment>
<dbReference type="Proteomes" id="UP001143330">
    <property type="component" value="Unassembled WGS sequence"/>
</dbReference>
<evidence type="ECO:0000313" key="1">
    <source>
        <dbReference type="EMBL" id="GLK83194.1"/>
    </source>
</evidence>
<accession>A0A9W6JWI2</accession>
<evidence type="ECO:0000313" key="2">
    <source>
        <dbReference type="Proteomes" id="UP001143330"/>
    </source>
</evidence>
<keyword evidence="2" id="KW-1185">Reference proteome</keyword>
<sequence>MAVQPALHIGIGIARPYEKVRAYLCEPANFPAWAEGLGKGFAPLGGTDWQVETPLGPMRVRFTPPNQHGVLDHTLIPENGAPMYNPMRVVANGDGSEVVFSLFRRPGVSEAAFAADADWVRRDLARLKALLETGPAPDRG</sequence>
<proteinExistence type="predicted"/>
<dbReference type="InterPro" id="IPR023393">
    <property type="entry name" value="START-like_dom_sf"/>
</dbReference>
<protein>
    <submittedName>
        <fullName evidence="1">Polyketide cyclase</fullName>
    </submittedName>
</protein>
<dbReference type="SUPFAM" id="SSF55961">
    <property type="entry name" value="Bet v1-like"/>
    <property type="match status" value="1"/>
</dbReference>
<organism evidence="1 2">
    <name type="scientific">Ancylobacter defluvii</name>
    <dbReference type="NCBI Taxonomy" id="1282440"/>
    <lineage>
        <taxon>Bacteria</taxon>
        <taxon>Pseudomonadati</taxon>
        <taxon>Pseudomonadota</taxon>
        <taxon>Alphaproteobacteria</taxon>
        <taxon>Hyphomicrobiales</taxon>
        <taxon>Xanthobacteraceae</taxon>
        <taxon>Ancylobacter</taxon>
    </lineage>
</organism>
<dbReference type="AlphaFoldDB" id="A0A9W6JWI2"/>
<gene>
    <name evidence="1" type="ORF">GCM10017653_12630</name>
</gene>
<dbReference type="RefSeq" id="WP_213366625.1">
    <property type="nucleotide sequence ID" value="NZ_BSFM01000006.1"/>
</dbReference>
<name>A0A9W6JWI2_9HYPH</name>
<reference evidence="1" key="1">
    <citation type="journal article" date="2014" name="Int. J. Syst. Evol. Microbiol.">
        <title>Complete genome sequence of Corynebacterium casei LMG S-19264T (=DSM 44701T), isolated from a smear-ripened cheese.</title>
        <authorList>
            <consortium name="US DOE Joint Genome Institute (JGI-PGF)"/>
            <person name="Walter F."/>
            <person name="Albersmeier A."/>
            <person name="Kalinowski J."/>
            <person name="Ruckert C."/>
        </authorList>
    </citation>
    <scope>NUCLEOTIDE SEQUENCE</scope>
    <source>
        <strain evidence="1">VKM B-2789</strain>
    </source>
</reference>
<dbReference type="Gene3D" id="3.30.530.20">
    <property type="match status" value="1"/>
</dbReference>